<sequence length="92" mass="10914">MRRFRRRRDVSFHRPESDSFRLDTGDVAEGRPFWARLFGRRGRRDVFSRYIAAGGTRDARDEGQDALERRSWRRFSLALGALVLIWMLGAWL</sequence>
<evidence type="ECO:0000256" key="1">
    <source>
        <dbReference type="SAM" id="Phobius"/>
    </source>
</evidence>
<keyword evidence="1" id="KW-0472">Membrane</keyword>
<accession>A0A9D1NMI3</accession>
<proteinExistence type="predicted"/>
<dbReference type="AlphaFoldDB" id="A0A9D1NMI3"/>
<keyword evidence="1" id="KW-0812">Transmembrane</keyword>
<organism evidence="2 3">
    <name type="scientific">Candidatus Spyradenecus faecavium</name>
    <dbReference type="NCBI Taxonomy" id="2840947"/>
    <lineage>
        <taxon>Bacteria</taxon>
        <taxon>Pseudomonadati</taxon>
        <taxon>Lentisphaerota</taxon>
        <taxon>Lentisphaeria</taxon>
        <taxon>Lentisphaerales</taxon>
        <taxon>Lentisphaeraceae</taxon>
        <taxon>Lentisphaeraceae incertae sedis</taxon>
        <taxon>Candidatus Spyradenecus</taxon>
    </lineage>
</organism>
<keyword evidence="1" id="KW-1133">Transmembrane helix</keyword>
<comment type="caution">
    <text evidence="2">The sequence shown here is derived from an EMBL/GenBank/DDBJ whole genome shotgun (WGS) entry which is preliminary data.</text>
</comment>
<name>A0A9D1NMI3_9BACT</name>
<dbReference type="EMBL" id="DVOR01000156">
    <property type="protein sequence ID" value="HIV09424.1"/>
    <property type="molecule type" value="Genomic_DNA"/>
</dbReference>
<gene>
    <name evidence="2" type="ORF">IAC79_04850</name>
</gene>
<protein>
    <submittedName>
        <fullName evidence="2">Uncharacterized protein</fullName>
    </submittedName>
</protein>
<evidence type="ECO:0000313" key="2">
    <source>
        <dbReference type="EMBL" id="HIV09424.1"/>
    </source>
</evidence>
<reference evidence="2" key="2">
    <citation type="journal article" date="2021" name="PeerJ">
        <title>Extensive microbial diversity within the chicken gut microbiome revealed by metagenomics and culture.</title>
        <authorList>
            <person name="Gilroy R."/>
            <person name="Ravi A."/>
            <person name="Getino M."/>
            <person name="Pursley I."/>
            <person name="Horton D.L."/>
            <person name="Alikhan N.F."/>
            <person name="Baker D."/>
            <person name="Gharbi K."/>
            <person name="Hall N."/>
            <person name="Watson M."/>
            <person name="Adriaenssens E.M."/>
            <person name="Foster-Nyarko E."/>
            <person name="Jarju S."/>
            <person name="Secka A."/>
            <person name="Antonio M."/>
            <person name="Oren A."/>
            <person name="Chaudhuri R.R."/>
            <person name="La Ragione R."/>
            <person name="Hildebrand F."/>
            <person name="Pallen M.J."/>
        </authorList>
    </citation>
    <scope>NUCLEOTIDE SEQUENCE</scope>
    <source>
        <strain evidence="2">35461</strain>
    </source>
</reference>
<feature type="transmembrane region" description="Helical" evidence="1">
    <location>
        <begin position="75"/>
        <end position="91"/>
    </location>
</feature>
<evidence type="ECO:0000313" key="3">
    <source>
        <dbReference type="Proteomes" id="UP000886845"/>
    </source>
</evidence>
<dbReference type="Proteomes" id="UP000886845">
    <property type="component" value="Unassembled WGS sequence"/>
</dbReference>
<reference evidence="2" key="1">
    <citation type="submission" date="2020-10" db="EMBL/GenBank/DDBJ databases">
        <authorList>
            <person name="Gilroy R."/>
        </authorList>
    </citation>
    <scope>NUCLEOTIDE SEQUENCE</scope>
    <source>
        <strain evidence="2">35461</strain>
    </source>
</reference>